<reference evidence="3 4" key="1">
    <citation type="journal article" date="2016" name="Microbes Environ.">
        <title>Phylogenetically diverse aerobic anoxygenic phototrophic bacteria isolated from epilithic biofilms in Tama river, Japan.</title>
        <authorList>
            <person name="Hirose S."/>
            <person name="Matsuura K."/>
            <person name="Haruta S."/>
        </authorList>
    </citation>
    <scope>NUCLEOTIDE SEQUENCE [LARGE SCALE GENOMIC DNA]</scope>
    <source>
        <strain evidence="3 4">S08</strain>
    </source>
</reference>
<name>A0ABM7Y6C8_9PROT</name>
<dbReference type="SUPFAM" id="SSF52540">
    <property type="entry name" value="P-loop containing nucleoside triphosphate hydrolases"/>
    <property type="match status" value="1"/>
</dbReference>
<keyword evidence="2" id="KW-0067">ATP-binding</keyword>
<evidence type="ECO:0000256" key="2">
    <source>
        <dbReference type="ARBA" id="ARBA00022840"/>
    </source>
</evidence>
<dbReference type="Proteomes" id="UP000831327">
    <property type="component" value="Chromosome"/>
</dbReference>
<dbReference type="PANTHER" id="PTHR32309:SF13">
    <property type="entry name" value="FERRIC ENTEROBACTIN TRANSPORT PROTEIN FEPE"/>
    <property type="match status" value="1"/>
</dbReference>
<protein>
    <submittedName>
        <fullName evidence="3">Chromosome partitioning protein</fullName>
    </submittedName>
</protein>
<gene>
    <name evidence="3" type="ORF">Rmf_34050</name>
</gene>
<dbReference type="PANTHER" id="PTHR32309">
    <property type="entry name" value="TYROSINE-PROTEIN KINASE"/>
    <property type="match status" value="1"/>
</dbReference>
<keyword evidence="4" id="KW-1185">Reference proteome</keyword>
<dbReference type="InterPro" id="IPR017746">
    <property type="entry name" value="Cellulose_synthase_operon_BcsQ"/>
</dbReference>
<evidence type="ECO:0000256" key="1">
    <source>
        <dbReference type="ARBA" id="ARBA00022741"/>
    </source>
</evidence>
<organism evidence="3 4">
    <name type="scientific">Roseomonas fluvialis</name>
    <dbReference type="NCBI Taxonomy" id="1750527"/>
    <lineage>
        <taxon>Bacteria</taxon>
        <taxon>Pseudomonadati</taxon>
        <taxon>Pseudomonadota</taxon>
        <taxon>Alphaproteobacteria</taxon>
        <taxon>Acetobacterales</taxon>
        <taxon>Roseomonadaceae</taxon>
        <taxon>Roseomonas</taxon>
    </lineage>
</organism>
<dbReference type="EMBL" id="AP025637">
    <property type="protein sequence ID" value="BDG73476.1"/>
    <property type="molecule type" value="Genomic_DNA"/>
</dbReference>
<dbReference type="RefSeq" id="WP_244407703.1">
    <property type="nucleotide sequence ID" value="NZ_AP025637.1"/>
</dbReference>
<dbReference type="InterPro" id="IPR005702">
    <property type="entry name" value="Wzc-like_C"/>
</dbReference>
<dbReference type="CDD" id="cd05387">
    <property type="entry name" value="BY-kinase"/>
    <property type="match status" value="1"/>
</dbReference>
<dbReference type="InterPro" id="IPR027417">
    <property type="entry name" value="P-loop_NTPase"/>
</dbReference>
<accession>A0ABM7Y6C8</accession>
<evidence type="ECO:0000313" key="3">
    <source>
        <dbReference type="EMBL" id="BDG73476.1"/>
    </source>
</evidence>
<sequence>MNAMHDQTALAARAAATTGGPLDAAQIAMMPVAVSMATGTLAPQRVIALVSSLRREGTTTVAMTLARTLQMGLGRSVALVDANLVAPALGALHGIPPGPGLAEVLGGRVPLRRALHVAASGQFAILPSGNAAASEQGSIFAASSIGALCQQIRREGFDFCVIDCPAVLASPEAAMVGAQAGSAMMVVRAESTAAEVIREAAAVLEAGGAPLAGTLLNRYRRHLPAVLDRLL</sequence>
<dbReference type="InterPro" id="IPR050445">
    <property type="entry name" value="Bact_polysacc_biosynth/exp"/>
</dbReference>
<evidence type="ECO:0000313" key="4">
    <source>
        <dbReference type="Proteomes" id="UP000831327"/>
    </source>
</evidence>
<keyword evidence="1" id="KW-0547">Nucleotide-binding</keyword>
<proteinExistence type="predicted"/>
<dbReference type="Gene3D" id="3.40.50.300">
    <property type="entry name" value="P-loop containing nucleotide triphosphate hydrolases"/>
    <property type="match status" value="1"/>
</dbReference>
<dbReference type="Pfam" id="PF06564">
    <property type="entry name" value="CBP_BcsQ"/>
    <property type="match status" value="1"/>
</dbReference>